<dbReference type="Proteomes" id="UP000030071">
    <property type="component" value="Chromosome 1"/>
</dbReference>
<dbReference type="PATRIC" id="fig|1051646.9.peg.1312"/>
<dbReference type="HOGENOM" id="CLU_166945_0_0_6"/>
<dbReference type="STRING" id="1051646.IX91_06665"/>
<gene>
    <name evidence="2" type="ORF">IX91_06665</name>
    <name evidence="3" type="ORF">VITU9109_16173</name>
</gene>
<dbReference type="KEGG" id="vtu:IX91_06665"/>
<evidence type="ECO:0000313" key="4">
    <source>
        <dbReference type="Proteomes" id="UP000003836"/>
    </source>
</evidence>
<keyword evidence="4" id="KW-1185">Reference proteome</keyword>
<protein>
    <recommendedName>
        <fullName evidence="6">Prevent-host-death protein</fullName>
    </recommendedName>
</protein>
<sequence>MNKTHTMSQRAAKDSLGNPDAFKGGCVVTKNGTAELYIQTAEEREQEEQVIHVERQANALLKLAMMAKDDVVAGRVHSKEEVLERLRAARS</sequence>
<evidence type="ECO:0008006" key="6">
    <source>
        <dbReference type="Google" id="ProtNLM"/>
    </source>
</evidence>
<dbReference type="AlphaFoldDB" id="F9T218"/>
<dbReference type="EMBL" id="AFWI01000046">
    <property type="protein sequence ID" value="EGU58050.1"/>
    <property type="molecule type" value="Genomic_DNA"/>
</dbReference>
<evidence type="ECO:0000313" key="2">
    <source>
        <dbReference type="EMBL" id="AIW13882.1"/>
    </source>
</evidence>
<reference evidence="3" key="1">
    <citation type="submission" date="2011-08" db="EMBL/GenBank/DDBJ databases">
        <authorList>
            <person name="Hoffman M."/>
            <person name="Strain E.A."/>
            <person name="Brown E."/>
            <person name="Allard M.W."/>
        </authorList>
    </citation>
    <scope>NUCLEOTIDE SEQUENCE</scope>
    <source>
        <strain evidence="3">ATCC 19109</strain>
    </source>
</reference>
<dbReference type="EMBL" id="CP009354">
    <property type="protein sequence ID" value="AIW13882.1"/>
    <property type="molecule type" value="Genomic_DNA"/>
</dbReference>
<dbReference type="GeneID" id="23444398"/>
<proteinExistence type="predicted"/>
<dbReference type="RefSeq" id="WP_004743461.1">
    <property type="nucleotide sequence ID" value="NZ_AFWI01000046.1"/>
</dbReference>
<accession>F9T218</accession>
<evidence type="ECO:0000256" key="1">
    <source>
        <dbReference type="SAM" id="MobiDB-lite"/>
    </source>
</evidence>
<dbReference type="Proteomes" id="UP000003836">
    <property type="component" value="Unassembled WGS sequence"/>
</dbReference>
<evidence type="ECO:0000313" key="5">
    <source>
        <dbReference type="Proteomes" id="UP000030071"/>
    </source>
</evidence>
<dbReference type="eggNOG" id="ENOG50331CY">
    <property type="taxonomic scope" value="Bacteria"/>
</dbReference>
<reference evidence="3 4" key="2">
    <citation type="journal article" date="2012" name="Int. J. Syst. Evol. Microbiol.">
        <title>Vibrio caribbeanicus sp. nov., isolated from the marine sponge Scleritoderma cyanea.</title>
        <authorList>
            <person name="Hoffmann M."/>
            <person name="Monday S.R."/>
            <person name="Allard M.W."/>
            <person name="Strain E.A."/>
            <person name="Whittaker P."/>
            <person name="Naum M."/>
            <person name="McCarthy P.J."/>
            <person name="Lopez J.V."/>
            <person name="Fischer M."/>
            <person name="Brown E.W."/>
        </authorList>
    </citation>
    <scope>NUCLEOTIDE SEQUENCE [LARGE SCALE GENOMIC DNA]</scope>
    <source>
        <strain evidence="3 4">ATCC 19109</strain>
    </source>
</reference>
<reference evidence="2 5" key="3">
    <citation type="submission" date="2014-08" db="EMBL/GenBank/DDBJ databases">
        <title>First Complete Genome Sequence of the Shellfish Pathogen Vibrio tubiashii.</title>
        <authorList>
            <person name="Richards G.P."/>
            <person name="Needleman D.S."/>
            <person name="Watson M.A."/>
            <person name="Bono J.L."/>
        </authorList>
    </citation>
    <scope>NUCLEOTIDE SEQUENCE [LARGE SCALE GENOMIC DNA]</scope>
    <source>
        <strain evidence="2 5">ATCC 19109</strain>
    </source>
</reference>
<organism evidence="2 5">
    <name type="scientific">Vibrio tubiashii ATCC 19109</name>
    <dbReference type="NCBI Taxonomy" id="1051646"/>
    <lineage>
        <taxon>Bacteria</taxon>
        <taxon>Pseudomonadati</taxon>
        <taxon>Pseudomonadota</taxon>
        <taxon>Gammaproteobacteria</taxon>
        <taxon>Vibrionales</taxon>
        <taxon>Vibrionaceae</taxon>
        <taxon>Vibrio</taxon>
        <taxon>Vibrio oreintalis group</taxon>
    </lineage>
</organism>
<evidence type="ECO:0000313" key="3">
    <source>
        <dbReference type="EMBL" id="EGU58050.1"/>
    </source>
</evidence>
<feature type="region of interest" description="Disordered" evidence="1">
    <location>
        <begin position="1"/>
        <end position="23"/>
    </location>
</feature>
<name>F9T218_9VIBR</name>